<dbReference type="RefSeq" id="WP_049356256.1">
    <property type="nucleotide sequence ID" value="NZ_JVYT01000047.1"/>
</dbReference>
<dbReference type="EMBL" id="LR134481">
    <property type="protein sequence ID" value="VEI30626.1"/>
    <property type="molecule type" value="Genomic_DNA"/>
</dbReference>
<reference evidence="2 4" key="1">
    <citation type="submission" date="2018-05" db="EMBL/GenBank/DDBJ databases">
        <title>Draft Genome Sequences for a Diverse set of 7 Haemophilus Species.</title>
        <authorList>
            <person name="Nichols M."/>
            <person name="Topaz N."/>
            <person name="Wang X."/>
            <person name="Wang X."/>
            <person name="Boxrud D."/>
        </authorList>
    </citation>
    <scope>NUCLEOTIDE SEQUENCE [LARGE SCALE GENOMIC DNA]</scope>
    <source>
        <strain evidence="2 4">C2008001710</strain>
    </source>
</reference>
<keyword evidence="1" id="KW-0732">Signal</keyword>
<evidence type="ECO:0000313" key="2">
    <source>
        <dbReference type="EMBL" id="RDE99259.1"/>
    </source>
</evidence>
<organism evidence="2 4">
    <name type="scientific">Haemophilus parainfluenzae</name>
    <dbReference type="NCBI Taxonomy" id="729"/>
    <lineage>
        <taxon>Bacteria</taxon>
        <taxon>Pseudomonadati</taxon>
        <taxon>Pseudomonadota</taxon>
        <taxon>Gammaproteobacteria</taxon>
        <taxon>Pasteurellales</taxon>
        <taxon>Pasteurellaceae</taxon>
        <taxon>Haemophilus</taxon>
    </lineage>
</organism>
<gene>
    <name evidence="2" type="ORF">DPV87_00085</name>
    <name evidence="3" type="ORF">NCTC10665_00966</name>
</gene>
<name>A0A369YP46_HAEPA</name>
<dbReference type="AlphaFoldDB" id="A0A369YP46"/>
<dbReference type="PROSITE" id="PS51257">
    <property type="entry name" value="PROKAR_LIPOPROTEIN"/>
    <property type="match status" value="1"/>
</dbReference>
<evidence type="ECO:0000313" key="5">
    <source>
        <dbReference type="Proteomes" id="UP000268879"/>
    </source>
</evidence>
<dbReference type="EMBL" id="QEPW01000001">
    <property type="protein sequence ID" value="RDE99259.1"/>
    <property type="molecule type" value="Genomic_DNA"/>
</dbReference>
<feature type="chain" id="PRO_5043164454" description="Lipoprotein" evidence="1">
    <location>
        <begin position="24"/>
        <end position="155"/>
    </location>
</feature>
<reference evidence="3 5" key="2">
    <citation type="submission" date="2018-12" db="EMBL/GenBank/DDBJ databases">
        <authorList>
            <consortium name="Pathogen Informatics"/>
        </authorList>
    </citation>
    <scope>NUCLEOTIDE SEQUENCE [LARGE SCALE GENOMIC DNA]</scope>
    <source>
        <strain evidence="3 5">NCTC10665</strain>
    </source>
</reference>
<evidence type="ECO:0000313" key="4">
    <source>
        <dbReference type="Proteomes" id="UP000253910"/>
    </source>
</evidence>
<dbReference type="OrthoDB" id="5680601at2"/>
<dbReference type="Proteomes" id="UP000253910">
    <property type="component" value="Unassembled WGS sequence"/>
</dbReference>
<evidence type="ECO:0000313" key="3">
    <source>
        <dbReference type="EMBL" id="VEI30626.1"/>
    </source>
</evidence>
<sequence>MNKFKIALLTAAFVGLFACTTTQQPKKTVKTRYLKNNISQAELNNPKDYKRYYYSCRNSETGSNSYLTTYFPLSRESRMKDNFGIYFQLDGGKAVPFDHVENRTLNARGNRFEVIYRSYEPIDGSHVDLIAREHNSVYYKNNQGMRTAWLNCREG</sequence>
<evidence type="ECO:0000256" key="1">
    <source>
        <dbReference type="SAM" id="SignalP"/>
    </source>
</evidence>
<accession>A0A369YP46</accession>
<feature type="signal peptide" evidence="1">
    <location>
        <begin position="1"/>
        <end position="23"/>
    </location>
</feature>
<proteinExistence type="predicted"/>
<protein>
    <recommendedName>
        <fullName evidence="6">Lipoprotein</fullName>
    </recommendedName>
</protein>
<evidence type="ECO:0008006" key="6">
    <source>
        <dbReference type="Google" id="ProtNLM"/>
    </source>
</evidence>
<dbReference type="Proteomes" id="UP000268879">
    <property type="component" value="Chromosome"/>
</dbReference>